<name>A0A4U6SZ18_SETVI</name>
<organism evidence="8 9">
    <name type="scientific">Setaria viridis</name>
    <name type="common">Green bristlegrass</name>
    <name type="synonym">Setaria italica subsp. viridis</name>
    <dbReference type="NCBI Taxonomy" id="4556"/>
    <lineage>
        <taxon>Eukaryota</taxon>
        <taxon>Viridiplantae</taxon>
        <taxon>Streptophyta</taxon>
        <taxon>Embryophyta</taxon>
        <taxon>Tracheophyta</taxon>
        <taxon>Spermatophyta</taxon>
        <taxon>Magnoliopsida</taxon>
        <taxon>Liliopsida</taxon>
        <taxon>Poales</taxon>
        <taxon>Poaceae</taxon>
        <taxon>PACMAD clade</taxon>
        <taxon>Panicoideae</taxon>
        <taxon>Panicodae</taxon>
        <taxon>Paniceae</taxon>
        <taxon>Cenchrinae</taxon>
        <taxon>Setaria</taxon>
    </lineage>
</organism>
<dbReference type="Pfam" id="PF01554">
    <property type="entry name" value="MatE"/>
    <property type="match status" value="2"/>
</dbReference>
<evidence type="ECO:0000256" key="6">
    <source>
        <dbReference type="RuleBase" id="RU004914"/>
    </source>
</evidence>
<accession>A0A4U6SZ18</accession>
<feature type="transmembrane region" description="Helical" evidence="6">
    <location>
        <begin position="218"/>
        <end position="240"/>
    </location>
</feature>
<evidence type="ECO:0000256" key="5">
    <source>
        <dbReference type="ARBA" id="ARBA00023136"/>
    </source>
</evidence>
<feature type="compositionally biased region" description="Low complexity" evidence="7">
    <location>
        <begin position="19"/>
        <end position="31"/>
    </location>
</feature>
<keyword evidence="5 6" id="KW-0472">Membrane</keyword>
<evidence type="ECO:0000256" key="1">
    <source>
        <dbReference type="ARBA" id="ARBA00004141"/>
    </source>
</evidence>
<feature type="region of interest" description="Disordered" evidence="7">
    <location>
        <begin position="1"/>
        <end position="42"/>
    </location>
</feature>
<feature type="transmembrane region" description="Helical" evidence="6">
    <location>
        <begin position="395"/>
        <end position="418"/>
    </location>
</feature>
<feature type="transmembrane region" description="Helical" evidence="6">
    <location>
        <begin position="494"/>
        <end position="515"/>
    </location>
</feature>
<comment type="subcellular location">
    <subcellularLocation>
        <location evidence="1">Membrane</location>
        <topology evidence="1">Multi-pass membrane protein</topology>
    </subcellularLocation>
</comment>
<feature type="transmembrane region" description="Helical" evidence="6">
    <location>
        <begin position="438"/>
        <end position="457"/>
    </location>
</feature>
<evidence type="ECO:0000256" key="2">
    <source>
        <dbReference type="ARBA" id="ARBA00010199"/>
    </source>
</evidence>
<dbReference type="CDD" id="cd13132">
    <property type="entry name" value="MATE_eukaryotic"/>
    <property type="match status" value="1"/>
</dbReference>
<dbReference type="OMA" id="SYVFTQG"/>
<dbReference type="GO" id="GO:1990961">
    <property type="term" value="P:xenobiotic detoxification by transmembrane export across the plasma membrane"/>
    <property type="evidence" value="ECO:0007669"/>
    <property type="project" value="InterPro"/>
</dbReference>
<evidence type="ECO:0000256" key="4">
    <source>
        <dbReference type="ARBA" id="ARBA00022989"/>
    </source>
</evidence>
<keyword evidence="3 6" id="KW-0812">Transmembrane</keyword>
<feature type="transmembrane region" description="Helical" evidence="6">
    <location>
        <begin position="464"/>
        <end position="488"/>
    </location>
</feature>
<dbReference type="AlphaFoldDB" id="A0A4U6SZ18"/>
<dbReference type="Gramene" id="TKV92772">
    <property type="protein sequence ID" value="TKV92772"/>
    <property type="gene ID" value="SEVIR_9G182200v2"/>
</dbReference>
<proteinExistence type="inferred from homology"/>
<evidence type="ECO:0000313" key="8">
    <source>
        <dbReference type="EMBL" id="TKV92772.1"/>
    </source>
</evidence>
<evidence type="ECO:0000256" key="3">
    <source>
        <dbReference type="ARBA" id="ARBA00022692"/>
    </source>
</evidence>
<reference evidence="8" key="1">
    <citation type="submission" date="2019-03" db="EMBL/GenBank/DDBJ databases">
        <title>WGS assembly of Setaria viridis.</title>
        <authorList>
            <person name="Huang P."/>
            <person name="Jenkins J."/>
            <person name="Grimwood J."/>
            <person name="Barry K."/>
            <person name="Healey A."/>
            <person name="Mamidi S."/>
            <person name="Sreedasyam A."/>
            <person name="Shu S."/>
            <person name="Feldman M."/>
            <person name="Wu J."/>
            <person name="Yu Y."/>
            <person name="Chen C."/>
            <person name="Johnson J."/>
            <person name="Rokhsar D."/>
            <person name="Baxter I."/>
            <person name="Schmutz J."/>
            <person name="Brutnell T."/>
            <person name="Kellogg E."/>
        </authorList>
    </citation>
    <scope>NUCLEOTIDE SEQUENCE [LARGE SCALE GENOMIC DNA]</scope>
</reference>
<dbReference type="GO" id="GO:0042910">
    <property type="term" value="F:xenobiotic transmembrane transporter activity"/>
    <property type="evidence" value="ECO:0007669"/>
    <property type="project" value="InterPro"/>
</dbReference>
<dbReference type="EMBL" id="CM016560">
    <property type="protein sequence ID" value="TKV92772.1"/>
    <property type="molecule type" value="Genomic_DNA"/>
</dbReference>
<dbReference type="InterPro" id="IPR045069">
    <property type="entry name" value="MATE_euk"/>
</dbReference>
<dbReference type="NCBIfam" id="TIGR00797">
    <property type="entry name" value="matE"/>
    <property type="match status" value="1"/>
</dbReference>
<dbReference type="PANTHER" id="PTHR11206">
    <property type="entry name" value="MULTIDRUG RESISTANCE PROTEIN"/>
    <property type="match status" value="1"/>
</dbReference>
<dbReference type="GO" id="GO:0015297">
    <property type="term" value="F:antiporter activity"/>
    <property type="evidence" value="ECO:0007669"/>
    <property type="project" value="InterPro"/>
</dbReference>
<feature type="transmembrane region" description="Helical" evidence="6">
    <location>
        <begin position="110"/>
        <end position="134"/>
    </location>
</feature>
<sequence length="544" mass="57876">MGTASDHQQHAPLLSSPDGVGSEGAAAPSSSGEGGGGGGGHGVSAQLERILADESAPRGRRLARAARVELRMLVALAAPAVAVYMINYAMSLSTRIFCGQLGTLELAAASLGNVGIQVFAYGIMLGMGSAVETLCGQAYGAHRYEMLGVYMQRSFVLLAATGVPLAALYAFSNWILLLLGQSPEIAGAAWVFVLGLIPQIFAYAANFPIQKFLQAQSIVAPSAYISAATLAAHLALSYLVVYRLGLGLLGASLTLSASWWVIVVAQFVYIVTSRRCRLTWTGFSWQAFSGLPEFLRLSVASAVMLCLETWYSQITVLIAGLLKDPEIALDSLAVWMGVYGVSRLQRCCQAVALVLTCISSHLPLERIERYDVRSVRVSNELGAGHAKAASFSVKVVTTVSVVVASAIAAAVLCLRDYISYIFTRGDDVARAVSTMTPLLAVTIVLNGIQPVLSGVAVGCGWQAFVAYVNIACYYGIGIPLGCVLGFHFDLGAMGIWGGMIGGLVVQTLALIWVTFRTDWNKEVEQACMRLNKWEDKKKPLLAED</sequence>
<feature type="transmembrane region" description="Helical" evidence="6">
    <location>
        <begin position="246"/>
        <end position="271"/>
    </location>
</feature>
<dbReference type="GO" id="GO:0016020">
    <property type="term" value="C:membrane"/>
    <property type="evidence" value="ECO:0007669"/>
    <property type="project" value="UniProtKB-SubCell"/>
</dbReference>
<feature type="transmembrane region" description="Helical" evidence="6">
    <location>
        <begin position="155"/>
        <end position="179"/>
    </location>
</feature>
<gene>
    <name evidence="8" type="ORF">SEVIR_9G182200v2</name>
</gene>
<protein>
    <recommendedName>
        <fullName evidence="6">Protein DETOXIFICATION</fullName>
    </recommendedName>
    <alternativeName>
        <fullName evidence="6">Multidrug and toxic compound extrusion protein</fullName>
    </alternativeName>
</protein>
<evidence type="ECO:0000313" key="9">
    <source>
        <dbReference type="Proteomes" id="UP000298652"/>
    </source>
</evidence>
<evidence type="ECO:0000256" key="7">
    <source>
        <dbReference type="SAM" id="MobiDB-lite"/>
    </source>
</evidence>
<dbReference type="InterPro" id="IPR002528">
    <property type="entry name" value="MATE_fam"/>
</dbReference>
<feature type="transmembrane region" description="Helical" evidence="6">
    <location>
        <begin position="185"/>
        <end position="206"/>
    </location>
</feature>
<comment type="similarity">
    <text evidence="2 6">Belongs to the multi antimicrobial extrusion (MATE) (TC 2.A.66.1) family.</text>
</comment>
<feature type="compositionally biased region" description="Gly residues" evidence="7">
    <location>
        <begin position="32"/>
        <end position="42"/>
    </location>
</feature>
<dbReference type="Proteomes" id="UP000298652">
    <property type="component" value="Chromosome 9"/>
</dbReference>
<keyword evidence="4 6" id="KW-1133">Transmembrane helix</keyword>
<keyword evidence="9" id="KW-1185">Reference proteome</keyword>
<feature type="transmembrane region" description="Helical" evidence="6">
    <location>
        <begin position="70"/>
        <end position="90"/>
    </location>
</feature>